<feature type="compositionally biased region" description="Low complexity" evidence="1">
    <location>
        <begin position="97"/>
        <end position="113"/>
    </location>
</feature>
<feature type="region of interest" description="Disordered" evidence="1">
    <location>
        <begin position="87"/>
        <end position="113"/>
    </location>
</feature>
<dbReference type="Proteomes" id="UP000826656">
    <property type="component" value="Unassembled WGS sequence"/>
</dbReference>
<accession>A0ABQ7V8J9</accession>
<keyword evidence="3" id="KW-1185">Reference proteome</keyword>
<protein>
    <submittedName>
        <fullName evidence="2">Uncharacterized protein</fullName>
    </submittedName>
</protein>
<gene>
    <name evidence="2" type="ORF">KY290_023160</name>
</gene>
<evidence type="ECO:0000313" key="3">
    <source>
        <dbReference type="Proteomes" id="UP000826656"/>
    </source>
</evidence>
<dbReference type="EMBL" id="JAIVGD010000015">
    <property type="protein sequence ID" value="KAH0759667.1"/>
    <property type="molecule type" value="Genomic_DNA"/>
</dbReference>
<name>A0ABQ7V8J9_SOLTU</name>
<organism evidence="2 3">
    <name type="scientific">Solanum tuberosum</name>
    <name type="common">Potato</name>
    <dbReference type="NCBI Taxonomy" id="4113"/>
    <lineage>
        <taxon>Eukaryota</taxon>
        <taxon>Viridiplantae</taxon>
        <taxon>Streptophyta</taxon>
        <taxon>Embryophyta</taxon>
        <taxon>Tracheophyta</taxon>
        <taxon>Spermatophyta</taxon>
        <taxon>Magnoliopsida</taxon>
        <taxon>eudicotyledons</taxon>
        <taxon>Gunneridae</taxon>
        <taxon>Pentapetalae</taxon>
        <taxon>asterids</taxon>
        <taxon>lamiids</taxon>
        <taxon>Solanales</taxon>
        <taxon>Solanaceae</taxon>
        <taxon>Solanoideae</taxon>
        <taxon>Solaneae</taxon>
        <taxon>Solanum</taxon>
    </lineage>
</organism>
<comment type="caution">
    <text evidence="2">The sequence shown here is derived from an EMBL/GenBank/DDBJ whole genome shotgun (WGS) entry which is preliminary data.</text>
</comment>
<proteinExistence type="predicted"/>
<feature type="compositionally biased region" description="Polar residues" evidence="1">
    <location>
        <begin position="87"/>
        <end position="96"/>
    </location>
</feature>
<reference evidence="2 3" key="1">
    <citation type="journal article" date="2021" name="bioRxiv">
        <title>Chromosome-scale and haplotype-resolved genome assembly of a tetraploid potato cultivar.</title>
        <authorList>
            <person name="Sun H."/>
            <person name="Jiao W.-B."/>
            <person name="Krause K."/>
            <person name="Campoy J.A."/>
            <person name="Goel M."/>
            <person name="Folz-Donahue K."/>
            <person name="Kukat C."/>
            <person name="Huettel B."/>
            <person name="Schneeberger K."/>
        </authorList>
    </citation>
    <scope>NUCLEOTIDE SEQUENCE [LARGE SCALE GENOMIC DNA]</scope>
    <source>
        <strain evidence="2">SolTubOtavaFocal</strain>
        <tissue evidence="2">Leaves</tissue>
    </source>
</reference>
<evidence type="ECO:0000313" key="2">
    <source>
        <dbReference type="EMBL" id="KAH0759667.1"/>
    </source>
</evidence>
<evidence type="ECO:0000256" key="1">
    <source>
        <dbReference type="SAM" id="MobiDB-lite"/>
    </source>
</evidence>
<sequence>MTSILSISRRENKIRIYDLGAQSKVFYGPNLRVSSGSDASGSVLCQNAQTTPTENVDELVVRMIPSLTNHLIPIFVEHVPRLISLASSQPDSPTNHPSTIAPVIPAPAATNID</sequence>